<dbReference type="InterPro" id="IPR019587">
    <property type="entry name" value="Polyketide_cyclase/dehydratase"/>
</dbReference>
<dbReference type="Proteomes" id="UP000655868">
    <property type="component" value="Unassembled WGS sequence"/>
</dbReference>
<evidence type="ECO:0000313" key="2">
    <source>
        <dbReference type="Proteomes" id="UP000655868"/>
    </source>
</evidence>
<gene>
    <name evidence="1" type="ORF">JGU71_12260</name>
</gene>
<organism evidence="1 2">
    <name type="scientific">Antrihabitans stalagmiti</name>
    <dbReference type="NCBI Taxonomy" id="2799499"/>
    <lineage>
        <taxon>Bacteria</taxon>
        <taxon>Bacillati</taxon>
        <taxon>Actinomycetota</taxon>
        <taxon>Actinomycetes</taxon>
        <taxon>Mycobacteriales</taxon>
        <taxon>Nocardiaceae</taxon>
        <taxon>Antrihabitans</taxon>
    </lineage>
</organism>
<dbReference type="EMBL" id="JAEMNV010000003">
    <property type="protein sequence ID" value="MBJ8339661.1"/>
    <property type="molecule type" value="Genomic_DNA"/>
</dbReference>
<protein>
    <submittedName>
        <fullName evidence="1">SRPBCC family protein</fullName>
    </submittedName>
</protein>
<comment type="caution">
    <text evidence="1">The sequence shown here is derived from an EMBL/GenBank/DDBJ whole genome shotgun (WGS) entry which is preliminary data.</text>
</comment>
<dbReference type="InterPro" id="IPR023393">
    <property type="entry name" value="START-like_dom_sf"/>
</dbReference>
<sequence length="150" mass="16813">MPKNLQSSIDVAATPEQVWTVVADLKRMPEWSPQCRVMQPLGTVREGTRTINVNRQGWKFWPTTAKVVRFEPNKEVAFRIVENRTIWSFELEPTAGGTKLTQRRDVPNGTSKISQLGVDKVLGGNDSFEDELVDGMNSTLAKIKQAVEQG</sequence>
<proteinExistence type="predicted"/>
<reference evidence="1" key="1">
    <citation type="submission" date="2020-12" db="EMBL/GenBank/DDBJ databases">
        <title>Antrihabitans popcorni sp. nov. and Antrihabitans auranticaus sp. nov., isolated from a larva cave.</title>
        <authorList>
            <person name="Lee S.D."/>
            <person name="Kim I.S."/>
        </authorList>
    </citation>
    <scope>NUCLEOTIDE SEQUENCE</scope>
    <source>
        <strain evidence="1">YC3-6</strain>
    </source>
</reference>
<dbReference type="Gene3D" id="3.30.530.20">
    <property type="match status" value="1"/>
</dbReference>
<keyword evidence="2" id="KW-1185">Reference proteome</keyword>
<dbReference type="CDD" id="cd07812">
    <property type="entry name" value="SRPBCC"/>
    <property type="match status" value="1"/>
</dbReference>
<evidence type="ECO:0000313" key="1">
    <source>
        <dbReference type="EMBL" id="MBJ8339661.1"/>
    </source>
</evidence>
<accession>A0A934U3K4</accession>
<dbReference type="SUPFAM" id="SSF55961">
    <property type="entry name" value="Bet v1-like"/>
    <property type="match status" value="1"/>
</dbReference>
<name>A0A934U3K4_9NOCA</name>
<dbReference type="Pfam" id="PF10604">
    <property type="entry name" value="Polyketide_cyc2"/>
    <property type="match status" value="1"/>
</dbReference>
<dbReference type="AlphaFoldDB" id="A0A934U3K4"/>